<dbReference type="InterPro" id="IPR029068">
    <property type="entry name" value="Glyas_Bleomycin-R_OHBP_Dase"/>
</dbReference>
<organism evidence="2">
    <name type="scientific">Fusobacterium hwasookii ChDC F174</name>
    <dbReference type="NCBI Taxonomy" id="1307442"/>
    <lineage>
        <taxon>Bacteria</taxon>
        <taxon>Fusobacteriati</taxon>
        <taxon>Fusobacteriota</taxon>
        <taxon>Fusobacteriia</taxon>
        <taxon>Fusobacteriales</taxon>
        <taxon>Fusobacteriaceae</taxon>
        <taxon>Fusobacterium</taxon>
    </lineage>
</organism>
<dbReference type="KEGG" id="fhw:RN87_01115"/>
<evidence type="ECO:0000259" key="1">
    <source>
        <dbReference type="Pfam" id="PF00903"/>
    </source>
</evidence>
<accession>A0A0S2ZJR1</accession>
<sequence length="131" mass="15591">MLKSFYPVLMLDKIREQADFFINFFNFEESFVCDWYISLKNDNGFELALIDSQHETIPNNYRHMTKGIILNFEVDDVDKIYNSIKDKVNIVYDIKDEDFGQRHFIVEGPNEILIDIIQPIPPSEEFLKNYL</sequence>
<name>A0A0S2ZJR1_9FUSO</name>
<dbReference type="RefSeq" id="WP_029493614.1">
    <property type="nucleotide sequence ID" value="NZ_ATKF01000094.1"/>
</dbReference>
<gene>
    <name evidence="2" type="ORF">RN87_01115</name>
</gene>
<dbReference type="Gene3D" id="3.30.720.110">
    <property type="match status" value="1"/>
</dbReference>
<protein>
    <submittedName>
        <fullName evidence="2">Glyoxalase</fullName>
    </submittedName>
</protein>
<dbReference type="OrthoDB" id="66829at2"/>
<dbReference type="InterPro" id="IPR004360">
    <property type="entry name" value="Glyas_Fos-R_dOase_dom"/>
</dbReference>
<evidence type="ECO:0000313" key="2">
    <source>
        <dbReference type="EMBL" id="ALQ39200.1"/>
    </source>
</evidence>
<feature type="domain" description="Glyoxalase/fosfomycin resistance/dioxygenase" evidence="1">
    <location>
        <begin position="12"/>
        <end position="115"/>
    </location>
</feature>
<dbReference type="AlphaFoldDB" id="A0A0S2ZJR1"/>
<dbReference type="SUPFAM" id="SSF54593">
    <property type="entry name" value="Glyoxalase/Bleomycin resistance protein/Dihydroxybiphenyl dioxygenase"/>
    <property type="match status" value="1"/>
</dbReference>
<dbReference type="Pfam" id="PF00903">
    <property type="entry name" value="Glyoxalase"/>
    <property type="match status" value="1"/>
</dbReference>
<proteinExistence type="predicted"/>
<dbReference type="Proteomes" id="UP000063275">
    <property type="component" value="Chromosome"/>
</dbReference>
<evidence type="ECO:0000313" key="3">
    <source>
        <dbReference type="Proteomes" id="UP000063275"/>
    </source>
</evidence>
<reference evidence="2 3" key="1">
    <citation type="submission" date="2015-11" db="EMBL/GenBank/DDBJ databases">
        <authorList>
            <person name="Zhang Y."/>
            <person name="Guo Z."/>
        </authorList>
    </citation>
    <scope>NUCLEOTIDE SEQUENCE [LARGE SCALE GENOMIC DNA]</scope>
    <source>
        <strain evidence="2 3">ChDC F174</strain>
    </source>
</reference>
<dbReference type="Gene3D" id="3.30.720.120">
    <property type="match status" value="1"/>
</dbReference>
<dbReference type="EMBL" id="CP013331">
    <property type="protein sequence ID" value="ALQ39200.1"/>
    <property type="molecule type" value="Genomic_DNA"/>
</dbReference>